<proteinExistence type="predicted"/>
<reference evidence="1" key="1">
    <citation type="submission" date="2017-12" db="EMBL/GenBank/DDBJ databases">
        <title>FDA dAtabase for Regulatory Grade micrObial Sequences (FDA-ARGOS): Supporting development and validation of Infectious Disease Dx tests.</title>
        <authorList>
            <person name="Hoffmann M."/>
            <person name="Allard M."/>
            <person name="Evans P."/>
            <person name="Brown E."/>
            <person name="Tallon L.J."/>
            <person name="Sadzewicz L."/>
            <person name="Sengamalay N."/>
            <person name="Ott S."/>
            <person name="Godinez A."/>
            <person name="Nagaraj S."/>
            <person name="Vavikolanu K."/>
            <person name="Aluvathingal J."/>
            <person name="Nadendla S."/>
            <person name="Hobson J."/>
            <person name="Sichtig H."/>
        </authorList>
    </citation>
    <scope>NUCLEOTIDE SEQUENCE [LARGE SCALE GENOMIC DNA]</scope>
    <source>
        <strain evidence="1">FDAARGOS_113</strain>
    </source>
</reference>
<accession>A0A2J9V0V0</accession>
<protein>
    <submittedName>
        <fullName evidence="1">Uncharacterized protein</fullName>
    </submittedName>
</protein>
<dbReference type="OrthoDB" id="9950173at2"/>
<sequence>MTNKKHALIVQKELKTITTELFERYGDTDTTQFKWGIEITESNAMDPEIWFGNNYVMEIIPISGSIGQIKAKSLISIDFLEDAGMAQVVVDLPDDYNKPKKTFTSEYDFVQDEPLNGFPDALYEAYLYFDKVTDFSYAEKLSFLCGAMWEIAHYHGYLSGYDHQDELGRIIKKDIVD</sequence>
<evidence type="ECO:0000313" key="1">
    <source>
        <dbReference type="EMBL" id="PNM57406.1"/>
    </source>
</evidence>
<name>A0A2J9V0V0_VIBMI</name>
<organism evidence="1 2">
    <name type="scientific">Vibrio mimicus</name>
    <dbReference type="NCBI Taxonomy" id="674"/>
    <lineage>
        <taxon>Bacteria</taxon>
        <taxon>Pseudomonadati</taxon>
        <taxon>Pseudomonadota</taxon>
        <taxon>Gammaproteobacteria</taxon>
        <taxon>Vibrionales</taxon>
        <taxon>Vibrionaceae</taxon>
        <taxon>Vibrio</taxon>
    </lineage>
</organism>
<gene>
    <name evidence="1" type="ORF">AL544_015810</name>
</gene>
<dbReference type="Proteomes" id="UP000053748">
    <property type="component" value="Unassembled WGS sequence"/>
</dbReference>
<dbReference type="AlphaFoldDB" id="A0A2J9V0V0"/>
<comment type="caution">
    <text evidence="1">The sequence shown here is derived from an EMBL/GenBank/DDBJ whole genome shotgun (WGS) entry which is preliminary data.</text>
</comment>
<dbReference type="RefSeq" id="WP_000182477.1">
    <property type="nucleotide sequence ID" value="NZ_CAWMSS010000001.1"/>
</dbReference>
<keyword evidence="2" id="KW-1185">Reference proteome</keyword>
<evidence type="ECO:0000313" key="2">
    <source>
        <dbReference type="Proteomes" id="UP000053748"/>
    </source>
</evidence>
<dbReference type="EMBL" id="LOSJ02000002">
    <property type="protein sequence ID" value="PNM57406.1"/>
    <property type="molecule type" value="Genomic_DNA"/>
</dbReference>